<accession>A0A810Q472</accession>
<proteinExistence type="predicted"/>
<dbReference type="KEGG" id="vfa:MM35RIKEN_24230"/>
<dbReference type="EMBL" id="AP023417">
    <property type="protein sequence ID" value="BCK80231.1"/>
    <property type="molecule type" value="Genomic_DNA"/>
</dbReference>
<sequence>MSEKLYQGCEPRIIERVPIHLKMVLTIREAAEYSNIGINKIESMLRQPNCPFVLYVGTRKLVKRRAFEEYISGKVLI</sequence>
<reference evidence="1" key="1">
    <citation type="submission" date="2020-09" db="EMBL/GenBank/DDBJ databases">
        <title>New species isolated from human feces.</title>
        <authorList>
            <person name="Kitahara M."/>
            <person name="Shigeno Y."/>
            <person name="Shime M."/>
            <person name="Matsumoto Y."/>
            <person name="Nakamura S."/>
            <person name="Motooka D."/>
            <person name="Fukuoka S."/>
            <person name="Nishikawa H."/>
            <person name="Benno Y."/>
        </authorList>
    </citation>
    <scope>NUCLEOTIDE SEQUENCE</scope>
    <source>
        <strain evidence="1">MM35</strain>
        <plasmid evidence="1">pMM35_02</plasmid>
    </source>
</reference>
<keyword evidence="1" id="KW-0614">Plasmid</keyword>
<dbReference type="AlphaFoldDB" id="A0A810Q472"/>
<geneLocation type="plasmid" evidence="1 2">
    <name>pMM35_02</name>
</geneLocation>
<gene>
    <name evidence="1" type="ORF">MM35RIKEN_24230</name>
</gene>
<organism evidence="1 2">
    <name type="scientific">Vescimonas fastidiosa</name>
    <dbReference type="NCBI Taxonomy" id="2714353"/>
    <lineage>
        <taxon>Bacteria</taxon>
        <taxon>Bacillati</taxon>
        <taxon>Bacillota</taxon>
        <taxon>Clostridia</taxon>
        <taxon>Eubacteriales</taxon>
        <taxon>Oscillospiraceae</taxon>
        <taxon>Vescimonas</taxon>
    </lineage>
</organism>
<dbReference type="InterPro" id="IPR015122">
    <property type="entry name" value="Tn916-Xis"/>
</dbReference>
<name>A0A810Q472_9FIRM</name>
<dbReference type="Gene3D" id="3.90.105.50">
    <property type="match status" value="1"/>
</dbReference>
<keyword evidence="2" id="KW-1185">Reference proteome</keyword>
<dbReference type="Pfam" id="PF09035">
    <property type="entry name" value="Tn916-Xis"/>
    <property type="match status" value="1"/>
</dbReference>
<dbReference type="Proteomes" id="UP000681343">
    <property type="component" value="Plasmid pMM35_02"/>
</dbReference>
<protein>
    <submittedName>
        <fullName evidence="1">Uncharacterized protein</fullName>
    </submittedName>
</protein>
<dbReference type="RefSeq" id="WP_212822256.1">
    <property type="nucleotide sequence ID" value="NZ_AP023417.1"/>
</dbReference>
<evidence type="ECO:0000313" key="1">
    <source>
        <dbReference type="EMBL" id="BCK80231.1"/>
    </source>
</evidence>
<dbReference type="InterPro" id="IPR038148">
    <property type="entry name" value="Tn1545/Tn916_Xis"/>
</dbReference>
<evidence type="ECO:0000313" key="2">
    <source>
        <dbReference type="Proteomes" id="UP000681343"/>
    </source>
</evidence>